<organism evidence="1 2">
    <name type="scientific">Scutellospora calospora</name>
    <dbReference type="NCBI Taxonomy" id="85575"/>
    <lineage>
        <taxon>Eukaryota</taxon>
        <taxon>Fungi</taxon>
        <taxon>Fungi incertae sedis</taxon>
        <taxon>Mucoromycota</taxon>
        <taxon>Glomeromycotina</taxon>
        <taxon>Glomeromycetes</taxon>
        <taxon>Diversisporales</taxon>
        <taxon>Gigasporaceae</taxon>
        <taxon>Scutellospora</taxon>
    </lineage>
</organism>
<feature type="non-terminal residue" evidence="1">
    <location>
        <position position="107"/>
    </location>
</feature>
<sequence>SLNIPTLTIINLNTLNLDYFYTKYANSYKIAFDEKNLSNTQPISANIRPIDCITKALHRNSKTTYFIKASSTSIISFCLCDKYHTNFITISKTVLNLMPTNFITFAA</sequence>
<name>A0ACA9JZS0_9GLOM</name>
<evidence type="ECO:0000313" key="2">
    <source>
        <dbReference type="Proteomes" id="UP000789860"/>
    </source>
</evidence>
<evidence type="ECO:0000313" key="1">
    <source>
        <dbReference type="EMBL" id="CAG8444043.1"/>
    </source>
</evidence>
<gene>
    <name evidence="1" type="ORF">SCALOS_LOCUS812</name>
</gene>
<accession>A0ACA9JZS0</accession>
<keyword evidence="2" id="KW-1185">Reference proteome</keyword>
<dbReference type="Proteomes" id="UP000789860">
    <property type="component" value="Unassembled WGS sequence"/>
</dbReference>
<dbReference type="EMBL" id="CAJVPM010000418">
    <property type="protein sequence ID" value="CAG8444043.1"/>
    <property type="molecule type" value="Genomic_DNA"/>
</dbReference>
<proteinExistence type="predicted"/>
<comment type="caution">
    <text evidence="1">The sequence shown here is derived from an EMBL/GenBank/DDBJ whole genome shotgun (WGS) entry which is preliminary data.</text>
</comment>
<feature type="non-terminal residue" evidence="1">
    <location>
        <position position="1"/>
    </location>
</feature>
<reference evidence="1" key="1">
    <citation type="submission" date="2021-06" db="EMBL/GenBank/DDBJ databases">
        <authorList>
            <person name="Kallberg Y."/>
            <person name="Tangrot J."/>
            <person name="Rosling A."/>
        </authorList>
    </citation>
    <scope>NUCLEOTIDE SEQUENCE</scope>
    <source>
        <strain evidence="1">AU212A</strain>
    </source>
</reference>
<protein>
    <submittedName>
        <fullName evidence="1">6056_t:CDS:1</fullName>
    </submittedName>
</protein>